<evidence type="ECO:0000313" key="3">
    <source>
        <dbReference type="EMBL" id="KAK9946356.1"/>
    </source>
</evidence>
<gene>
    <name evidence="3" type="ORF">M0R45_011825</name>
</gene>
<comment type="caution">
    <text evidence="3">The sequence shown here is derived from an EMBL/GenBank/DDBJ whole genome shotgun (WGS) entry which is preliminary data.</text>
</comment>
<protein>
    <recommendedName>
        <fullName evidence="2">DUF4378 domain-containing protein</fullName>
    </recommendedName>
</protein>
<dbReference type="EMBL" id="JBEDUW010000002">
    <property type="protein sequence ID" value="KAK9946356.1"/>
    <property type="molecule type" value="Genomic_DNA"/>
</dbReference>
<name>A0AAW1YCC3_RUBAR</name>
<sequence>MGNHQRRRRKKEEETQFKQHTSISVLEDRPSHAVPNKVMEDSMLSASLWELLFHPPSEKPRGTCGVPDMLIRSNPSPHKSKRMLQQTRQLLFDCVREMTETHAKKMKEDQNSRKFLGAEQLGKLIYEKLRIWDIQDGDETNIDFLLESDFLSSAEAWKCNEQQVREICCEIGDAILEEIIKEIVAGK</sequence>
<evidence type="ECO:0000256" key="1">
    <source>
        <dbReference type="SAM" id="MobiDB-lite"/>
    </source>
</evidence>
<feature type="region of interest" description="Disordered" evidence="1">
    <location>
        <begin position="1"/>
        <end position="30"/>
    </location>
</feature>
<reference evidence="3 4" key="1">
    <citation type="journal article" date="2023" name="G3 (Bethesda)">
        <title>A chromosome-length genome assembly and annotation of blackberry (Rubus argutus, cv. 'Hillquist').</title>
        <authorList>
            <person name="Bruna T."/>
            <person name="Aryal R."/>
            <person name="Dudchenko O."/>
            <person name="Sargent D.J."/>
            <person name="Mead D."/>
            <person name="Buti M."/>
            <person name="Cavallini A."/>
            <person name="Hytonen T."/>
            <person name="Andres J."/>
            <person name="Pham M."/>
            <person name="Weisz D."/>
            <person name="Mascagni F."/>
            <person name="Usai G."/>
            <person name="Natali L."/>
            <person name="Bassil N."/>
            <person name="Fernandez G.E."/>
            <person name="Lomsadze A."/>
            <person name="Armour M."/>
            <person name="Olukolu B."/>
            <person name="Poorten T."/>
            <person name="Britton C."/>
            <person name="Davik J."/>
            <person name="Ashrafi H."/>
            <person name="Aiden E.L."/>
            <person name="Borodovsky M."/>
            <person name="Worthington M."/>
        </authorList>
    </citation>
    <scope>NUCLEOTIDE SEQUENCE [LARGE SCALE GENOMIC DNA]</scope>
    <source>
        <strain evidence="3">PI 553951</strain>
    </source>
</reference>
<keyword evidence="4" id="KW-1185">Reference proteome</keyword>
<feature type="compositionally biased region" description="Basic residues" evidence="1">
    <location>
        <begin position="1"/>
        <end position="10"/>
    </location>
</feature>
<dbReference type="AlphaFoldDB" id="A0AAW1YCC3"/>
<dbReference type="PANTHER" id="PTHR37613">
    <property type="entry name" value="DUF4378 DOMAIN PROTEIN"/>
    <property type="match status" value="1"/>
</dbReference>
<feature type="domain" description="DUF4378" evidence="2">
    <location>
        <begin position="78"/>
        <end position="182"/>
    </location>
</feature>
<dbReference type="Proteomes" id="UP001457282">
    <property type="component" value="Unassembled WGS sequence"/>
</dbReference>
<dbReference type="Pfam" id="PF14309">
    <property type="entry name" value="DUF4378"/>
    <property type="match status" value="1"/>
</dbReference>
<dbReference type="PANTHER" id="PTHR37613:SF4">
    <property type="entry name" value="DUF4378 DOMAIN-CONTAINING PROTEIN"/>
    <property type="match status" value="1"/>
</dbReference>
<evidence type="ECO:0000259" key="2">
    <source>
        <dbReference type="Pfam" id="PF14309"/>
    </source>
</evidence>
<evidence type="ECO:0000313" key="4">
    <source>
        <dbReference type="Proteomes" id="UP001457282"/>
    </source>
</evidence>
<organism evidence="3 4">
    <name type="scientific">Rubus argutus</name>
    <name type="common">Southern blackberry</name>
    <dbReference type="NCBI Taxonomy" id="59490"/>
    <lineage>
        <taxon>Eukaryota</taxon>
        <taxon>Viridiplantae</taxon>
        <taxon>Streptophyta</taxon>
        <taxon>Embryophyta</taxon>
        <taxon>Tracheophyta</taxon>
        <taxon>Spermatophyta</taxon>
        <taxon>Magnoliopsida</taxon>
        <taxon>eudicotyledons</taxon>
        <taxon>Gunneridae</taxon>
        <taxon>Pentapetalae</taxon>
        <taxon>rosids</taxon>
        <taxon>fabids</taxon>
        <taxon>Rosales</taxon>
        <taxon>Rosaceae</taxon>
        <taxon>Rosoideae</taxon>
        <taxon>Rosoideae incertae sedis</taxon>
        <taxon>Rubus</taxon>
    </lineage>
</organism>
<proteinExistence type="predicted"/>
<accession>A0AAW1YCC3</accession>
<dbReference type="InterPro" id="IPR025486">
    <property type="entry name" value="DUF4378"/>
</dbReference>